<dbReference type="SUPFAM" id="SSF50494">
    <property type="entry name" value="Trypsin-like serine proteases"/>
    <property type="match status" value="1"/>
</dbReference>
<dbReference type="Pfam" id="PF13180">
    <property type="entry name" value="PDZ_2"/>
    <property type="match status" value="1"/>
</dbReference>
<evidence type="ECO:0000256" key="1">
    <source>
        <dbReference type="ARBA" id="ARBA00022670"/>
    </source>
</evidence>
<feature type="domain" description="PDZ" evidence="4">
    <location>
        <begin position="245"/>
        <end position="327"/>
    </location>
</feature>
<protein>
    <submittedName>
        <fullName evidence="5">PDZ domain-containing protein</fullName>
    </submittedName>
</protein>
<dbReference type="InterPro" id="IPR051201">
    <property type="entry name" value="Chloro_Bact_Ser_Proteases"/>
</dbReference>
<evidence type="ECO:0000313" key="6">
    <source>
        <dbReference type="Proteomes" id="UP000318509"/>
    </source>
</evidence>
<dbReference type="Gene3D" id="2.40.10.120">
    <property type="match status" value="1"/>
</dbReference>
<keyword evidence="1" id="KW-0645">Protease</keyword>
<dbReference type="InterPro" id="IPR009003">
    <property type="entry name" value="Peptidase_S1_PA"/>
</dbReference>
<dbReference type="EMBL" id="VBAK01000030">
    <property type="protein sequence ID" value="TMI93333.1"/>
    <property type="molecule type" value="Genomic_DNA"/>
</dbReference>
<reference evidence="5 6" key="1">
    <citation type="journal article" date="2019" name="Nat. Microbiol.">
        <title>Mediterranean grassland soil C-N compound turnover is dependent on rainfall and depth, and is mediated by genomically divergent microorganisms.</title>
        <authorList>
            <person name="Diamond S."/>
            <person name="Andeer P.F."/>
            <person name="Li Z."/>
            <person name="Crits-Christoph A."/>
            <person name="Burstein D."/>
            <person name="Anantharaman K."/>
            <person name="Lane K.R."/>
            <person name="Thomas B.C."/>
            <person name="Pan C."/>
            <person name="Northen T.R."/>
            <person name="Banfield J.F."/>
        </authorList>
    </citation>
    <scope>NUCLEOTIDE SEQUENCE [LARGE SCALE GENOMIC DNA]</scope>
    <source>
        <strain evidence="5">NP_3</strain>
    </source>
</reference>
<dbReference type="PANTHER" id="PTHR43343">
    <property type="entry name" value="PEPTIDASE S12"/>
    <property type="match status" value="1"/>
</dbReference>
<gene>
    <name evidence="5" type="ORF">E6H00_01375</name>
</gene>
<accession>A0A537KC25</accession>
<dbReference type="Proteomes" id="UP000318509">
    <property type="component" value="Unassembled WGS sequence"/>
</dbReference>
<dbReference type="InterPro" id="IPR036034">
    <property type="entry name" value="PDZ_sf"/>
</dbReference>
<comment type="caution">
    <text evidence="5">The sequence shown here is derived from an EMBL/GenBank/DDBJ whole genome shotgun (WGS) entry which is preliminary data.</text>
</comment>
<proteinExistence type="predicted"/>
<dbReference type="PRINTS" id="PR00834">
    <property type="entry name" value="PROTEASES2C"/>
</dbReference>
<dbReference type="SUPFAM" id="SSF50156">
    <property type="entry name" value="PDZ domain-like"/>
    <property type="match status" value="1"/>
</dbReference>
<dbReference type="Pfam" id="PF13365">
    <property type="entry name" value="Trypsin_2"/>
    <property type="match status" value="1"/>
</dbReference>
<dbReference type="Gene3D" id="2.30.42.10">
    <property type="match status" value="1"/>
</dbReference>
<dbReference type="InterPro" id="IPR001478">
    <property type="entry name" value="PDZ"/>
</dbReference>
<dbReference type="GO" id="GO:0004252">
    <property type="term" value="F:serine-type endopeptidase activity"/>
    <property type="evidence" value="ECO:0007669"/>
    <property type="project" value="InterPro"/>
</dbReference>
<dbReference type="PANTHER" id="PTHR43343:SF3">
    <property type="entry name" value="PROTEASE DO-LIKE 8, CHLOROPLASTIC"/>
    <property type="match status" value="1"/>
</dbReference>
<keyword evidence="2" id="KW-0378">Hydrolase</keyword>
<evidence type="ECO:0000256" key="3">
    <source>
        <dbReference type="SAM" id="MobiDB-lite"/>
    </source>
</evidence>
<evidence type="ECO:0000259" key="4">
    <source>
        <dbReference type="SMART" id="SM00228"/>
    </source>
</evidence>
<evidence type="ECO:0000313" key="5">
    <source>
        <dbReference type="EMBL" id="TMI93333.1"/>
    </source>
</evidence>
<dbReference type="SMART" id="SM00228">
    <property type="entry name" value="PDZ"/>
    <property type="match status" value="1"/>
</dbReference>
<feature type="region of interest" description="Disordered" evidence="3">
    <location>
        <begin position="1"/>
        <end position="21"/>
    </location>
</feature>
<sequence>MRTLQMVSEIDKEQRAAPAPSIDDAPAFDAYSQAVIGAVQRVGPAVVSLAVAMPAPERLQRRGLPEVQGAGSGVIIAPDGYVLTNSHVVHAARRMEARLQDGRTVAAQLVGDDPHSDLAVIRVSDGGLPVADLGDSSRLRVGQLVVAVGNPLGFQATVTAGVISALGRTLRAENGRLIENIIQTDAALNPGNSGGPLADSRGTVIGINTAVIAGFQGICFAIPVNTAKWVAAQLIREGRVRRAYLGILAQVVTLDRRIAVAYHIEAPTAVRVSEVNPDTAAARAGIQAGDLIVKIGETPVATLDDLQLALGRYPIGKPLPVQVLRGGTITTLDLTATELPGEG</sequence>
<dbReference type="AlphaFoldDB" id="A0A537KC25"/>
<name>A0A537KC25_9BACT</name>
<dbReference type="GO" id="GO:0006508">
    <property type="term" value="P:proteolysis"/>
    <property type="evidence" value="ECO:0007669"/>
    <property type="project" value="UniProtKB-KW"/>
</dbReference>
<organism evidence="5 6">
    <name type="scientific">Candidatus Segetimicrobium genomatis</name>
    <dbReference type="NCBI Taxonomy" id="2569760"/>
    <lineage>
        <taxon>Bacteria</taxon>
        <taxon>Bacillati</taxon>
        <taxon>Candidatus Sysuimicrobiota</taxon>
        <taxon>Candidatus Sysuimicrobiia</taxon>
        <taxon>Candidatus Sysuimicrobiales</taxon>
        <taxon>Candidatus Segetimicrobiaceae</taxon>
        <taxon>Candidatus Segetimicrobium</taxon>
    </lineage>
</organism>
<dbReference type="InterPro" id="IPR001940">
    <property type="entry name" value="Peptidase_S1C"/>
</dbReference>
<evidence type="ECO:0000256" key="2">
    <source>
        <dbReference type="ARBA" id="ARBA00022801"/>
    </source>
</evidence>